<dbReference type="AlphaFoldDB" id="A0A833PF46"/>
<gene>
    <name evidence="1" type="ORF">GAK29_02444</name>
</gene>
<organism evidence="1 2">
    <name type="scientific">Acinetobacter bereziniae</name>
    <name type="common">Acinetobacter genomosp. 10</name>
    <dbReference type="NCBI Taxonomy" id="106648"/>
    <lineage>
        <taxon>Bacteria</taxon>
        <taxon>Pseudomonadati</taxon>
        <taxon>Pseudomonadota</taxon>
        <taxon>Gammaproteobacteria</taxon>
        <taxon>Moraxellales</taxon>
        <taxon>Moraxellaceae</taxon>
        <taxon>Acinetobacter</taxon>
    </lineage>
</organism>
<dbReference type="Pfam" id="PF04634">
    <property type="entry name" value="YezG-like"/>
    <property type="match status" value="1"/>
</dbReference>
<evidence type="ECO:0000313" key="2">
    <source>
        <dbReference type="Proteomes" id="UP000490535"/>
    </source>
</evidence>
<proteinExistence type="predicted"/>
<reference evidence="2" key="1">
    <citation type="journal article" date="2020" name="MBio">
        <title>Horizontal gene transfer to a defensive symbiont with a reduced genome amongst a multipartite beetle microbiome.</title>
        <authorList>
            <person name="Waterworth S.C."/>
            <person name="Florez L.V."/>
            <person name="Rees E.R."/>
            <person name="Hertweck C."/>
            <person name="Kaltenpoth M."/>
            <person name="Kwan J.C."/>
        </authorList>
    </citation>
    <scope>NUCLEOTIDE SEQUENCE [LARGE SCALE GENOMIC DNA]</scope>
</reference>
<dbReference type="InterPro" id="IPR036170">
    <property type="entry name" value="YezG-like_sf"/>
</dbReference>
<accession>A0A833PF46</accession>
<sequence>MNEQEIYQKIGELLWSIMAEEATIIFCTGMIYNDSNSYSFRWLTQEGKNKSFDFDKMPGEIGDKIISLMEELRSLDMFIEKWSHFKISLTEEGKIDFEFAYIPEEDSWVSIYMRGISDLSEKELDRDYSQISKDLWRERVKLKEQNK</sequence>
<protein>
    <recommendedName>
        <fullName evidence="3">DUF600 family protein</fullName>
    </recommendedName>
</protein>
<evidence type="ECO:0008006" key="3">
    <source>
        <dbReference type="Google" id="ProtNLM"/>
    </source>
</evidence>
<evidence type="ECO:0000313" key="1">
    <source>
        <dbReference type="EMBL" id="KAF1024596.1"/>
    </source>
</evidence>
<dbReference type="EMBL" id="WNDP01000057">
    <property type="protein sequence ID" value="KAF1024596.1"/>
    <property type="molecule type" value="Genomic_DNA"/>
</dbReference>
<dbReference type="Gene3D" id="3.30.500.20">
    <property type="entry name" value="BH3703-like domains"/>
    <property type="match status" value="1"/>
</dbReference>
<comment type="caution">
    <text evidence="1">The sequence shown here is derived from an EMBL/GenBank/DDBJ whole genome shotgun (WGS) entry which is preliminary data.</text>
</comment>
<dbReference type="Proteomes" id="UP000490535">
    <property type="component" value="Unassembled WGS sequence"/>
</dbReference>
<name>A0A833PF46_ACIBZ</name>
<dbReference type="SUPFAM" id="SSF160424">
    <property type="entry name" value="BH3703-like"/>
    <property type="match status" value="1"/>
</dbReference>
<dbReference type="InterPro" id="IPR006728">
    <property type="entry name" value="YezG-like"/>
</dbReference>